<keyword evidence="1" id="KW-0472">Membrane</keyword>
<evidence type="ECO:0000259" key="2">
    <source>
        <dbReference type="Pfam" id="PF00535"/>
    </source>
</evidence>
<organism evidence="3 4">
    <name type="scientific">Candidatus Magasanikbacteria bacterium CG10_big_fil_rev_8_21_14_0_10_36_32</name>
    <dbReference type="NCBI Taxonomy" id="1974646"/>
    <lineage>
        <taxon>Bacteria</taxon>
        <taxon>Candidatus Magasanikiibacteriota</taxon>
    </lineage>
</organism>
<sequence>MNQIRPTITVAIPSYNKEKYIVRCIEGILTNKEFIDEIILVDNCSTDKTFNLAKKYEPMIKCYQNQHNIGMSRNWNRCIDLCKTDWLMIFHADDEMLPDSIIKYLEFIKKYPNVGFIHAAAYTILEGDTASKQLSQSDNQEIREAGLDALGRPGNICSTVMVKKNAYNELGYFIESSLASDQEMWLRIGTKFDTGYINSPTVIYHINPSSTGYDSLINRSIREIRADWDLLGESVASFYPTEELREEYRRKTIKSAPYGYWAVLTANLRARNYIKAFQAAGLMVFVYHGFIPFVQLSVGYIKKKINKKLHLTPNDTL</sequence>
<dbReference type="SUPFAM" id="SSF53448">
    <property type="entry name" value="Nucleotide-diphospho-sugar transferases"/>
    <property type="match status" value="1"/>
</dbReference>
<evidence type="ECO:0000256" key="1">
    <source>
        <dbReference type="SAM" id="Phobius"/>
    </source>
</evidence>
<dbReference type="AlphaFoldDB" id="A0A2M6W5Q6"/>
<dbReference type="InterPro" id="IPR001173">
    <property type="entry name" value="Glyco_trans_2-like"/>
</dbReference>
<protein>
    <recommendedName>
        <fullName evidence="2">Glycosyltransferase 2-like domain-containing protein</fullName>
    </recommendedName>
</protein>
<dbReference type="GO" id="GO:0016758">
    <property type="term" value="F:hexosyltransferase activity"/>
    <property type="evidence" value="ECO:0007669"/>
    <property type="project" value="UniProtKB-ARBA"/>
</dbReference>
<dbReference type="InterPro" id="IPR029044">
    <property type="entry name" value="Nucleotide-diphossugar_trans"/>
</dbReference>
<comment type="caution">
    <text evidence="3">The sequence shown here is derived from an EMBL/GenBank/DDBJ whole genome shotgun (WGS) entry which is preliminary data.</text>
</comment>
<dbReference type="PANTHER" id="PTHR22916">
    <property type="entry name" value="GLYCOSYLTRANSFERASE"/>
    <property type="match status" value="1"/>
</dbReference>
<feature type="transmembrane region" description="Helical" evidence="1">
    <location>
        <begin position="279"/>
        <end position="301"/>
    </location>
</feature>
<accession>A0A2M6W5Q6</accession>
<gene>
    <name evidence="3" type="ORF">COU29_03955</name>
</gene>
<keyword evidence="1" id="KW-1133">Transmembrane helix</keyword>
<dbReference type="EMBL" id="PFBV01000005">
    <property type="protein sequence ID" value="PIT88138.1"/>
    <property type="molecule type" value="Genomic_DNA"/>
</dbReference>
<dbReference type="Gene3D" id="3.90.550.10">
    <property type="entry name" value="Spore Coat Polysaccharide Biosynthesis Protein SpsA, Chain A"/>
    <property type="match status" value="1"/>
</dbReference>
<name>A0A2M6W5Q6_9BACT</name>
<keyword evidence="1" id="KW-0812">Transmembrane</keyword>
<dbReference type="CDD" id="cd00761">
    <property type="entry name" value="Glyco_tranf_GTA_type"/>
    <property type="match status" value="1"/>
</dbReference>
<evidence type="ECO:0000313" key="3">
    <source>
        <dbReference type="EMBL" id="PIT88138.1"/>
    </source>
</evidence>
<proteinExistence type="predicted"/>
<reference evidence="4" key="1">
    <citation type="submission" date="2017-09" db="EMBL/GenBank/DDBJ databases">
        <title>Depth-based differentiation of microbial function through sediment-hosted aquifers and enrichment of novel symbionts in the deep terrestrial subsurface.</title>
        <authorList>
            <person name="Probst A.J."/>
            <person name="Ladd B."/>
            <person name="Jarett J.K."/>
            <person name="Geller-Mcgrath D.E."/>
            <person name="Sieber C.M.K."/>
            <person name="Emerson J.B."/>
            <person name="Anantharaman K."/>
            <person name="Thomas B.C."/>
            <person name="Malmstrom R."/>
            <person name="Stieglmeier M."/>
            <person name="Klingl A."/>
            <person name="Woyke T."/>
            <person name="Ryan C.M."/>
            <person name="Banfield J.F."/>
        </authorList>
    </citation>
    <scope>NUCLEOTIDE SEQUENCE [LARGE SCALE GENOMIC DNA]</scope>
</reference>
<dbReference type="Proteomes" id="UP000231426">
    <property type="component" value="Unassembled WGS sequence"/>
</dbReference>
<dbReference type="PANTHER" id="PTHR22916:SF3">
    <property type="entry name" value="UDP-GLCNAC:BETAGAL BETA-1,3-N-ACETYLGLUCOSAMINYLTRANSFERASE-LIKE PROTEIN 1"/>
    <property type="match status" value="1"/>
</dbReference>
<evidence type="ECO:0000313" key="4">
    <source>
        <dbReference type="Proteomes" id="UP000231426"/>
    </source>
</evidence>
<dbReference type="Pfam" id="PF00535">
    <property type="entry name" value="Glycos_transf_2"/>
    <property type="match status" value="1"/>
</dbReference>
<feature type="domain" description="Glycosyltransferase 2-like" evidence="2">
    <location>
        <begin position="9"/>
        <end position="170"/>
    </location>
</feature>